<accession>A0A1X1RGG4</accession>
<gene>
    <name evidence="1" type="ORF">AWC04_06120</name>
</gene>
<proteinExistence type="predicted"/>
<name>A0A1X1RGG4_MYCFA</name>
<dbReference type="Proteomes" id="UP000193484">
    <property type="component" value="Unassembled WGS sequence"/>
</dbReference>
<dbReference type="OrthoDB" id="4626583at2"/>
<comment type="caution">
    <text evidence="1">The sequence shown here is derived from an EMBL/GenBank/DDBJ whole genome shotgun (WGS) entry which is preliminary data.</text>
</comment>
<protein>
    <submittedName>
        <fullName evidence="1">Uncharacterized protein</fullName>
    </submittedName>
</protein>
<evidence type="ECO:0000313" key="1">
    <source>
        <dbReference type="EMBL" id="ORV05446.1"/>
    </source>
</evidence>
<organism evidence="1 2">
    <name type="scientific">Mycolicibacterium fallax</name>
    <name type="common">Mycobacterium fallax</name>
    <dbReference type="NCBI Taxonomy" id="1793"/>
    <lineage>
        <taxon>Bacteria</taxon>
        <taxon>Bacillati</taxon>
        <taxon>Actinomycetota</taxon>
        <taxon>Actinomycetes</taxon>
        <taxon>Mycobacteriales</taxon>
        <taxon>Mycobacteriaceae</taxon>
        <taxon>Mycolicibacterium</taxon>
    </lineage>
</organism>
<dbReference type="STRING" id="1793.AWC04_06120"/>
<dbReference type="EMBL" id="LQOJ01000024">
    <property type="protein sequence ID" value="ORV05446.1"/>
    <property type="molecule type" value="Genomic_DNA"/>
</dbReference>
<keyword evidence="2" id="KW-1185">Reference proteome</keyword>
<reference evidence="1 2" key="1">
    <citation type="submission" date="2016-01" db="EMBL/GenBank/DDBJ databases">
        <title>The new phylogeny of the genus Mycobacterium.</title>
        <authorList>
            <person name="Tarcisio F."/>
            <person name="Conor M."/>
            <person name="Antonella G."/>
            <person name="Elisabetta G."/>
            <person name="Giulia F.S."/>
            <person name="Sara T."/>
            <person name="Anna F."/>
            <person name="Clotilde B."/>
            <person name="Roberto B."/>
            <person name="Veronica D.S."/>
            <person name="Fabio R."/>
            <person name="Monica P."/>
            <person name="Olivier J."/>
            <person name="Enrico T."/>
            <person name="Nicola S."/>
        </authorList>
    </citation>
    <scope>NUCLEOTIDE SEQUENCE [LARGE SCALE GENOMIC DNA]</scope>
    <source>
        <strain evidence="1 2">DSM 44179</strain>
    </source>
</reference>
<sequence>MKLRGWLAAAPTIILLAGCTNLVPGHPVAADGAAPAPTTATTSAAAPPPQAAALLTPSGAQTPAGIVAQSPVGVNYFTSADPPDCAAAILFVGSPLIPPGSVDHAETSYTTGGAAMMAESVDVYTETLDPDRLRLDGFTAVSKCTGEAVGNAPQGPGDPMSLTQFSMAGDGVLVWTMSRPDWTCDYGMVAVEHAVLMLSLCDAAPGFPMEQWATQRREQLLAQDR</sequence>
<dbReference type="AlphaFoldDB" id="A0A1X1RGG4"/>
<dbReference type="RefSeq" id="WP_085094196.1">
    <property type="nucleotide sequence ID" value="NZ_AP022603.1"/>
</dbReference>
<evidence type="ECO:0000313" key="2">
    <source>
        <dbReference type="Proteomes" id="UP000193484"/>
    </source>
</evidence>
<dbReference type="PROSITE" id="PS51257">
    <property type="entry name" value="PROKAR_LIPOPROTEIN"/>
    <property type="match status" value="1"/>
</dbReference>